<evidence type="ECO:0000313" key="1">
    <source>
        <dbReference type="EMBL" id="MBP2474676.1"/>
    </source>
</evidence>
<comment type="caution">
    <text evidence="1">The sequence shown here is derived from an EMBL/GenBank/DDBJ whole genome shotgun (WGS) entry which is preliminary data.</text>
</comment>
<reference evidence="1 2" key="1">
    <citation type="submission" date="2021-03" db="EMBL/GenBank/DDBJ databases">
        <title>Sequencing the genomes of 1000 actinobacteria strains.</title>
        <authorList>
            <person name="Klenk H.-P."/>
        </authorList>
    </citation>
    <scope>NUCLEOTIDE SEQUENCE [LARGE SCALE GENOMIC DNA]</scope>
    <source>
        <strain evidence="1 2">DSM 44580</strain>
    </source>
</reference>
<protein>
    <submittedName>
        <fullName evidence="1">Uncharacterized protein</fullName>
    </submittedName>
</protein>
<name>A0ABS5ADN5_9PSEU</name>
<dbReference type="RefSeq" id="WP_086782978.1">
    <property type="nucleotide sequence ID" value="NZ_JAGIOO010000001.1"/>
</dbReference>
<dbReference type="Proteomes" id="UP001519363">
    <property type="component" value="Unassembled WGS sequence"/>
</dbReference>
<evidence type="ECO:0000313" key="2">
    <source>
        <dbReference type="Proteomes" id="UP001519363"/>
    </source>
</evidence>
<accession>A0ABS5ADN5</accession>
<gene>
    <name evidence="1" type="ORF">JOF53_003548</name>
</gene>
<keyword evidence="2" id="KW-1185">Reference proteome</keyword>
<sequence>MHPLPIPCTHPQALKALGARGLRAALHHGHLTPLWQDLLVPPARLSDHRTRATGALLLMGPTSALTGLTAGQAYGWTPGTDDIHVAVPTPWPGPPRPGLVIHQDTFTPHDILLLDGLRVLPPAHVLANLLHPLPGEAAIACVEQALRTVPPELRDDLWREISAHLRARGDPVA</sequence>
<dbReference type="EMBL" id="JAGIOO010000001">
    <property type="protein sequence ID" value="MBP2474676.1"/>
    <property type="molecule type" value="Genomic_DNA"/>
</dbReference>
<proteinExistence type="predicted"/>
<organism evidence="1 2">
    <name type="scientific">Crossiella equi</name>
    <dbReference type="NCBI Taxonomy" id="130796"/>
    <lineage>
        <taxon>Bacteria</taxon>
        <taxon>Bacillati</taxon>
        <taxon>Actinomycetota</taxon>
        <taxon>Actinomycetes</taxon>
        <taxon>Pseudonocardiales</taxon>
        <taxon>Pseudonocardiaceae</taxon>
        <taxon>Crossiella</taxon>
    </lineage>
</organism>